<feature type="chain" id="PRO_5016416447" evidence="1">
    <location>
        <begin position="32"/>
        <end position="128"/>
    </location>
</feature>
<dbReference type="EMBL" id="QJSX01000010">
    <property type="protein sequence ID" value="PYE53030.1"/>
    <property type="molecule type" value="Genomic_DNA"/>
</dbReference>
<gene>
    <name evidence="2" type="ORF">DES52_11013</name>
</gene>
<dbReference type="Proteomes" id="UP000248326">
    <property type="component" value="Unassembled WGS sequence"/>
</dbReference>
<organism evidence="2 3">
    <name type="scientific">Deinococcus yavapaiensis KR-236</name>
    <dbReference type="NCBI Taxonomy" id="694435"/>
    <lineage>
        <taxon>Bacteria</taxon>
        <taxon>Thermotogati</taxon>
        <taxon>Deinococcota</taxon>
        <taxon>Deinococci</taxon>
        <taxon>Deinococcales</taxon>
        <taxon>Deinococcaceae</taxon>
        <taxon>Deinococcus</taxon>
    </lineage>
</organism>
<proteinExistence type="predicted"/>
<feature type="signal peptide" evidence="1">
    <location>
        <begin position="1"/>
        <end position="31"/>
    </location>
</feature>
<keyword evidence="1" id="KW-0732">Signal</keyword>
<evidence type="ECO:0000313" key="2">
    <source>
        <dbReference type="EMBL" id="PYE53030.1"/>
    </source>
</evidence>
<sequence length="128" mass="13756">MSHNRTLRLGRLVLVASLAFCPWASSTGALANAVTTDTTTARTLHASVKTVFEDGTIVLEVGGRLVPVRLDGVVPLPGAYQAMLAALPSGVRVRYQVVKKGPPATVLLWRSALTLQEELLKKKVVLKR</sequence>
<evidence type="ECO:0000313" key="3">
    <source>
        <dbReference type="Proteomes" id="UP000248326"/>
    </source>
</evidence>
<name>A0A318S5P4_9DEIO</name>
<dbReference type="AlphaFoldDB" id="A0A318S5P4"/>
<comment type="caution">
    <text evidence="2">The sequence shown here is derived from an EMBL/GenBank/DDBJ whole genome shotgun (WGS) entry which is preliminary data.</text>
</comment>
<evidence type="ECO:0000256" key="1">
    <source>
        <dbReference type="SAM" id="SignalP"/>
    </source>
</evidence>
<keyword evidence="3" id="KW-1185">Reference proteome</keyword>
<reference evidence="2 3" key="1">
    <citation type="submission" date="2018-06" db="EMBL/GenBank/DDBJ databases">
        <title>Genomic Encyclopedia of Type Strains, Phase IV (KMG-IV): sequencing the most valuable type-strain genomes for metagenomic binning, comparative biology and taxonomic classification.</title>
        <authorList>
            <person name="Goeker M."/>
        </authorList>
    </citation>
    <scope>NUCLEOTIDE SEQUENCE [LARGE SCALE GENOMIC DNA]</scope>
    <source>
        <strain evidence="2 3">DSM 18048</strain>
    </source>
</reference>
<dbReference type="RefSeq" id="WP_110887246.1">
    <property type="nucleotide sequence ID" value="NZ_QJSX01000010.1"/>
</dbReference>
<accession>A0A318S5P4</accession>
<protein>
    <submittedName>
        <fullName evidence="2">Uncharacterized protein</fullName>
    </submittedName>
</protein>